<evidence type="ECO:0000256" key="1">
    <source>
        <dbReference type="SAM" id="MobiDB-lite"/>
    </source>
</evidence>
<reference evidence="3" key="2">
    <citation type="submission" date="2023-02" db="EMBL/GenBank/DDBJ databases">
        <authorList>
            <consortium name="DOE Joint Genome Institute"/>
            <person name="Mondo S.J."/>
            <person name="Chang Y."/>
            <person name="Wang Y."/>
            <person name="Ahrendt S."/>
            <person name="Andreopoulos W."/>
            <person name="Barry K."/>
            <person name="Beard J."/>
            <person name="Benny G.L."/>
            <person name="Blankenship S."/>
            <person name="Bonito G."/>
            <person name="Cuomo C."/>
            <person name="Desiro A."/>
            <person name="Gervers K.A."/>
            <person name="Hundley H."/>
            <person name="Kuo A."/>
            <person name="LaButti K."/>
            <person name="Lang B.F."/>
            <person name="Lipzen A."/>
            <person name="O'Donnell K."/>
            <person name="Pangilinan J."/>
            <person name="Reynolds N."/>
            <person name="Sandor L."/>
            <person name="Smith M.W."/>
            <person name="Tsang A."/>
            <person name="Grigoriev I.V."/>
            <person name="Stajich J.E."/>
            <person name="Spatafora J.W."/>
        </authorList>
    </citation>
    <scope>NUCLEOTIDE SEQUENCE</scope>
    <source>
        <strain evidence="3">RSA 2281</strain>
    </source>
</reference>
<dbReference type="EMBL" id="JAIXMP010000008">
    <property type="protein sequence ID" value="KAI9268951.1"/>
    <property type="molecule type" value="Genomic_DNA"/>
</dbReference>
<protein>
    <submittedName>
        <fullName evidence="3">Phosphatase regulatory subunit-domain-containing protein</fullName>
    </submittedName>
</protein>
<feature type="region of interest" description="Disordered" evidence="1">
    <location>
        <begin position="328"/>
        <end position="356"/>
    </location>
</feature>
<dbReference type="InterPro" id="IPR050782">
    <property type="entry name" value="PP1_regulatory_subunit_3"/>
</dbReference>
<comment type="caution">
    <text evidence="3">The sequence shown here is derived from an EMBL/GenBank/DDBJ whole genome shotgun (WGS) entry which is preliminary data.</text>
</comment>
<organism evidence="3 4">
    <name type="scientific">Phascolomyces articulosus</name>
    <dbReference type="NCBI Taxonomy" id="60185"/>
    <lineage>
        <taxon>Eukaryota</taxon>
        <taxon>Fungi</taxon>
        <taxon>Fungi incertae sedis</taxon>
        <taxon>Mucoromycota</taxon>
        <taxon>Mucoromycotina</taxon>
        <taxon>Mucoromycetes</taxon>
        <taxon>Mucorales</taxon>
        <taxon>Lichtheimiaceae</taxon>
        <taxon>Phascolomyces</taxon>
    </lineage>
</organism>
<dbReference type="InterPro" id="IPR005036">
    <property type="entry name" value="CBM21_dom"/>
</dbReference>
<dbReference type="PANTHER" id="PTHR12307">
    <property type="entry name" value="PROTEIN PHOSPHATASE 1 REGULATORY SUBUNIT"/>
    <property type="match status" value="1"/>
</dbReference>
<dbReference type="PROSITE" id="PS51159">
    <property type="entry name" value="CBM21"/>
    <property type="match status" value="1"/>
</dbReference>
<feature type="compositionally biased region" description="Low complexity" evidence="1">
    <location>
        <begin position="73"/>
        <end position="88"/>
    </location>
</feature>
<feature type="domain" description="CBM21" evidence="2">
    <location>
        <begin position="213"/>
        <end position="320"/>
    </location>
</feature>
<evidence type="ECO:0000313" key="4">
    <source>
        <dbReference type="Proteomes" id="UP001209540"/>
    </source>
</evidence>
<feature type="compositionally biased region" description="Low complexity" evidence="1">
    <location>
        <begin position="382"/>
        <end position="392"/>
    </location>
</feature>
<dbReference type="GO" id="GO:0005979">
    <property type="term" value="P:regulation of glycogen biosynthetic process"/>
    <property type="evidence" value="ECO:0007669"/>
    <property type="project" value="TreeGrafter"/>
</dbReference>
<feature type="compositionally biased region" description="Basic and acidic residues" evidence="1">
    <location>
        <begin position="337"/>
        <end position="347"/>
    </location>
</feature>
<reference evidence="3" key="1">
    <citation type="journal article" date="2022" name="IScience">
        <title>Evolution of zygomycete secretomes and the origins of terrestrial fungal ecologies.</title>
        <authorList>
            <person name="Chang Y."/>
            <person name="Wang Y."/>
            <person name="Mondo S."/>
            <person name="Ahrendt S."/>
            <person name="Andreopoulos W."/>
            <person name="Barry K."/>
            <person name="Beard J."/>
            <person name="Benny G.L."/>
            <person name="Blankenship S."/>
            <person name="Bonito G."/>
            <person name="Cuomo C."/>
            <person name="Desiro A."/>
            <person name="Gervers K.A."/>
            <person name="Hundley H."/>
            <person name="Kuo A."/>
            <person name="LaButti K."/>
            <person name="Lang B.F."/>
            <person name="Lipzen A."/>
            <person name="O'Donnell K."/>
            <person name="Pangilinan J."/>
            <person name="Reynolds N."/>
            <person name="Sandor L."/>
            <person name="Smith M.E."/>
            <person name="Tsang A."/>
            <person name="Grigoriev I.V."/>
            <person name="Stajich J.E."/>
            <person name="Spatafora J.W."/>
        </authorList>
    </citation>
    <scope>NUCLEOTIDE SEQUENCE</scope>
    <source>
        <strain evidence="3">RSA 2281</strain>
    </source>
</reference>
<feature type="compositionally biased region" description="Low complexity" evidence="1">
    <location>
        <begin position="399"/>
        <end position="409"/>
    </location>
</feature>
<dbReference type="GO" id="GO:0008157">
    <property type="term" value="F:protein phosphatase 1 binding"/>
    <property type="evidence" value="ECO:0007669"/>
    <property type="project" value="TreeGrafter"/>
</dbReference>
<feature type="region of interest" description="Disordered" evidence="1">
    <location>
        <begin position="377"/>
        <end position="409"/>
    </location>
</feature>
<sequence>MITTSSPSYHNVFCPTAGTYSSYYFDALRANSRRSNKRVSLVKNTISRAHPLQQQQLEQQKSVIEKKKSSLVNKANPTKSNNNNNNNTIKKKSVRFSDGTDQVRLFYQWQTPQHQASDKKNDIIIKNDNVPHQQQQQQHQLTSTTTMTVTKPVLSNNIATEEKTTMKKKNQLFYQLELVNHCNEEKMNDIINPTTTITKKDHPYQPLELKSIHVVQPPEQQELSTSSVMPMVVGTCHVANVAFEKHVMVRYTFDDWSTFTDMDAMYCESLADSTLDRFTFEFRWKKMDHDDNFLLQFALRYSVNGMEFWDNNHNENYCARLTVVQPSNTNDENESQQDQKEDQEKSTEAPWASSSRLSSNLSSATCINPWTTSSFWTRRFPNNNNNNNTDTSNTHHHYLPSSSQQFQQPIHPPQHLIFSSNSQKQHFGSFFMSNELPSTTAI</sequence>
<gene>
    <name evidence="3" type="ORF">BDA99DRAFT_557730</name>
</gene>
<feature type="region of interest" description="Disordered" evidence="1">
    <location>
        <begin position="66"/>
        <end position="94"/>
    </location>
</feature>
<keyword evidence="4" id="KW-1185">Reference proteome</keyword>
<evidence type="ECO:0000313" key="3">
    <source>
        <dbReference type="EMBL" id="KAI9268951.1"/>
    </source>
</evidence>
<accession>A0AAD5K4G3</accession>
<dbReference type="GO" id="GO:2001069">
    <property type="term" value="F:glycogen binding"/>
    <property type="evidence" value="ECO:0007669"/>
    <property type="project" value="TreeGrafter"/>
</dbReference>
<dbReference type="AlphaFoldDB" id="A0AAD5K4G3"/>
<dbReference type="Gene3D" id="2.60.40.2440">
    <property type="entry name" value="Carbohydrate binding type-21 domain"/>
    <property type="match status" value="1"/>
</dbReference>
<proteinExistence type="predicted"/>
<name>A0AAD5K4G3_9FUNG</name>
<dbReference type="GO" id="GO:0000164">
    <property type="term" value="C:protein phosphatase type 1 complex"/>
    <property type="evidence" value="ECO:0007669"/>
    <property type="project" value="TreeGrafter"/>
</dbReference>
<evidence type="ECO:0000259" key="2">
    <source>
        <dbReference type="PROSITE" id="PS51159"/>
    </source>
</evidence>
<dbReference type="InterPro" id="IPR038175">
    <property type="entry name" value="CBM21_dom_sf"/>
</dbReference>
<dbReference type="Pfam" id="PF03370">
    <property type="entry name" value="CBM_21"/>
    <property type="match status" value="1"/>
</dbReference>
<dbReference type="Proteomes" id="UP001209540">
    <property type="component" value="Unassembled WGS sequence"/>
</dbReference>
<dbReference type="PANTHER" id="PTHR12307:SF36">
    <property type="entry name" value="GLYCOGEN-BINDING SUBUNIT 76A"/>
    <property type="match status" value="1"/>
</dbReference>